<dbReference type="Pfam" id="PF00158">
    <property type="entry name" value="Sigma54_activat"/>
    <property type="match status" value="1"/>
</dbReference>
<dbReference type="InterPro" id="IPR002197">
    <property type="entry name" value="HTH_Fis"/>
</dbReference>
<evidence type="ECO:0000259" key="6">
    <source>
        <dbReference type="PROSITE" id="PS50045"/>
    </source>
</evidence>
<dbReference type="PROSITE" id="PS50045">
    <property type="entry name" value="SIGMA54_INTERACT_4"/>
    <property type="match status" value="1"/>
</dbReference>
<dbReference type="InterPro" id="IPR027417">
    <property type="entry name" value="P-loop_NTPase"/>
</dbReference>
<dbReference type="Proteomes" id="UP000322619">
    <property type="component" value="Unassembled WGS sequence"/>
</dbReference>
<evidence type="ECO:0000256" key="5">
    <source>
        <dbReference type="ARBA" id="ARBA00023163"/>
    </source>
</evidence>
<dbReference type="Pfam" id="PF25601">
    <property type="entry name" value="AAA_lid_14"/>
    <property type="match status" value="1"/>
</dbReference>
<accession>A0A5D0WTI0</accession>
<dbReference type="SUPFAM" id="SSF52540">
    <property type="entry name" value="P-loop containing nucleoside triphosphate hydrolases"/>
    <property type="match status" value="1"/>
</dbReference>
<dbReference type="GO" id="GO:0006355">
    <property type="term" value="P:regulation of DNA-templated transcription"/>
    <property type="evidence" value="ECO:0007669"/>
    <property type="project" value="InterPro"/>
</dbReference>
<keyword evidence="1" id="KW-0547">Nucleotide-binding</keyword>
<keyword evidence="5" id="KW-0804">Transcription</keyword>
<dbReference type="Gene3D" id="1.10.8.60">
    <property type="match status" value="1"/>
</dbReference>
<dbReference type="InterPro" id="IPR025662">
    <property type="entry name" value="Sigma_54_int_dom_ATP-bd_1"/>
</dbReference>
<dbReference type="SUPFAM" id="SSF46689">
    <property type="entry name" value="Homeodomain-like"/>
    <property type="match status" value="1"/>
</dbReference>
<dbReference type="Gene3D" id="1.10.10.60">
    <property type="entry name" value="Homeodomain-like"/>
    <property type="match status" value="1"/>
</dbReference>
<keyword evidence="4" id="KW-0238">DNA-binding</keyword>
<dbReference type="PANTHER" id="PTHR32071:SF57">
    <property type="entry name" value="C4-DICARBOXYLATE TRANSPORT TRANSCRIPTIONAL REGULATORY PROTEIN DCTD"/>
    <property type="match status" value="1"/>
</dbReference>
<evidence type="ECO:0000256" key="3">
    <source>
        <dbReference type="ARBA" id="ARBA00023015"/>
    </source>
</evidence>
<dbReference type="AlphaFoldDB" id="A0A5D0WTI0"/>
<organism evidence="7 8">
    <name type="scientific">Acetobacterium wieringae</name>
    <dbReference type="NCBI Taxonomy" id="52694"/>
    <lineage>
        <taxon>Bacteria</taxon>
        <taxon>Bacillati</taxon>
        <taxon>Bacillota</taxon>
        <taxon>Clostridia</taxon>
        <taxon>Eubacteriales</taxon>
        <taxon>Eubacteriaceae</taxon>
        <taxon>Acetobacterium</taxon>
    </lineage>
</organism>
<evidence type="ECO:0000256" key="2">
    <source>
        <dbReference type="ARBA" id="ARBA00022840"/>
    </source>
</evidence>
<evidence type="ECO:0000256" key="1">
    <source>
        <dbReference type="ARBA" id="ARBA00022741"/>
    </source>
</evidence>
<proteinExistence type="predicted"/>
<dbReference type="SMART" id="SM00382">
    <property type="entry name" value="AAA"/>
    <property type="match status" value="1"/>
</dbReference>
<dbReference type="FunFam" id="3.40.50.300:FF:000006">
    <property type="entry name" value="DNA-binding transcriptional regulator NtrC"/>
    <property type="match status" value="1"/>
</dbReference>
<reference evidence="7 8" key="1">
    <citation type="submission" date="2019-08" db="EMBL/GenBank/DDBJ databases">
        <title>Isolation and enrichment of carboxydotrophic bacteria from anaerobic sludge for the production of bio-based chemicals from syngas.</title>
        <authorList>
            <person name="Antares A.L."/>
            <person name="Moreira J."/>
            <person name="Diender M."/>
            <person name="Parshina S.N."/>
            <person name="Stams A.J.M."/>
            <person name="Alves M."/>
            <person name="Alves J.I."/>
            <person name="Sousa D.Z."/>
        </authorList>
    </citation>
    <scope>NUCLEOTIDE SEQUENCE [LARGE SCALE GENOMIC DNA]</scope>
    <source>
        <strain evidence="7 8">JM</strain>
    </source>
</reference>
<dbReference type="PROSITE" id="PS00675">
    <property type="entry name" value="SIGMA54_INTERACT_1"/>
    <property type="match status" value="1"/>
</dbReference>
<evidence type="ECO:0000313" key="7">
    <source>
        <dbReference type="EMBL" id="TYC87612.1"/>
    </source>
</evidence>
<dbReference type="Gene3D" id="3.40.50.300">
    <property type="entry name" value="P-loop containing nucleotide triphosphate hydrolases"/>
    <property type="match status" value="1"/>
</dbReference>
<comment type="caution">
    <text evidence="7">The sequence shown here is derived from an EMBL/GenBank/DDBJ whole genome shotgun (WGS) entry which is preliminary data.</text>
</comment>
<dbReference type="CDD" id="cd00009">
    <property type="entry name" value="AAA"/>
    <property type="match status" value="1"/>
</dbReference>
<dbReference type="PANTHER" id="PTHR32071">
    <property type="entry name" value="TRANSCRIPTIONAL REGULATORY PROTEIN"/>
    <property type="match status" value="1"/>
</dbReference>
<dbReference type="InterPro" id="IPR029016">
    <property type="entry name" value="GAF-like_dom_sf"/>
</dbReference>
<feature type="domain" description="Sigma-54 factor interaction" evidence="6">
    <location>
        <begin position="368"/>
        <end position="598"/>
    </location>
</feature>
<dbReference type="GO" id="GO:0005524">
    <property type="term" value="F:ATP binding"/>
    <property type="evidence" value="ECO:0007669"/>
    <property type="project" value="UniProtKB-KW"/>
</dbReference>
<protein>
    <submittedName>
        <fullName evidence="7">Sigma-54-dependent Fis family transcriptional regulator</fullName>
    </submittedName>
</protein>
<dbReference type="PROSITE" id="PS00676">
    <property type="entry name" value="SIGMA54_INTERACT_2"/>
    <property type="match status" value="1"/>
</dbReference>
<sequence>MLPLPSCRQSDSLRSYHSSAVLPYSFQKGLIKMEPDLNKLKDNWTNFVEHGILDSNTRPIIKRSWEYCQEINLDVNAGKGESIDACQLAQVLAQNRELIKIAQPIMQNLYEIVLSSHFVLVLTDKNGVLLDTIGDEVVSMRASELRFLKGTVWTNAAVGSNAIGIALDEDGPVHVVGAEHYCVSHHTWTCSATTIHNVKGEIIGVLNMSGESHKLHSHTLGIVVAAAYSIENELALSHTYRSMSASLDSTEDGILVTDENLNLQWMNVGAQKVLRINMDEFNTIGFKKIFKKMDVDGEIWNSDETTHYYTDVTAHIGSQKIQCSANISRILENDKIQGYSIGIREIKHLHSAVNRVSGNVAIYTFSDIITQNPQMRMIIKTAEKMARFKKCILIEGESGTGKEMFAHAIHRASAFSQGPFIVVNCACLPRDLVESELFGYCKGAFTGALNEGKPGKFELAEGGTIFLDEIGEMPLEVQAKLLRVVETCTVSRIGSQTERKLNIRIIAATNRNLEQEVKNKSFREDLYFRLNVIYLHIPPLRVRGDDIVWAASHFLDRLNREYPEHNKSLSKEFLEGLKLHPWPGNVRELQNYIERTFYLCPEPIISSDYLPTPPPRQFVETSVLPMATGPTLDDLVKANLEKILKETHGCVEASAEMMGLSRASLYRKIKKYKIDIKDFRYLSQM</sequence>
<dbReference type="Gene3D" id="3.30.450.20">
    <property type="entry name" value="PAS domain"/>
    <property type="match status" value="1"/>
</dbReference>
<dbReference type="InterPro" id="IPR025944">
    <property type="entry name" value="Sigma_54_int_dom_CS"/>
</dbReference>
<keyword evidence="3" id="KW-0805">Transcription regulation</keyword>
<keyword evidence="2" id="KW-0067">ATP-binding</keyword>
<dbReference type="Pfam" id="PF02954">
    <property type="entry name" value="HTH_8"/>
    <property type="match status" value="1"/>
</dbReference>
<dbReference type="Pfam" id="PF01590">
    <property type="entry name" value="GAF"/>
    <property type="match status" value="1"/>
</dbReference>
<dbReference type="InterPro" id="IPR058031">
    <property type="entry name" value="AAA_lid_NorR"/>
</dbReference>
<dbReference type="PROSITE" id="PS00688">
    <property type="entry name" value="SIGMA54_INTERACT_3"/>
    <property type="match status" value="1"/>
</dbReference>
<gene>
    <name evidence="7" type="ORF">FXB42_03955</name>
</gene>
<evidence type="ECO:0000256" key="4">
    <source>
        <dbReference type="ARBA" id="ARBA00023125"/>
    </source>
</evidence>
<dbReference type="InterPro" id="IPR003593">
    <property type="entry name" value="AAA+_ATPase"/>
</dbReference>
<name>A0A5D0WTI0_9FIRM</name>
<dbReference type="InterPro" id="IPR003018">
    <property type="entry name" value="GAF"/>
</dbReference>
<evidence type="ECO:0000313" key="8">
    <source>
        <dbReference type="Proteomes" id="UP000322619"/>
    </source>
</evidence>
<dbReference type="InterPro" id="IPR009057">
    <property type="entry name" value="Homeodomain-like_sf"/>
</dbReference>
<dbReference type="EMBL" id="VSLA01000004">
    <property type="protein sequence ID" value="TYC87612.1"/>
    <property type="molecule type" value="Genomic_DNA"/>
</dbReference>
<dbReference type="Gene3D" id="3.30.450.40">
    <property type="match status" value="1"/>
</dbReference>
<dbReference type="InterPro" id="IPR025943">
    <property type="entry name" value="Sigma_54_int_dom_ATP-bd_2"/>
</dbReference>
<dbReference type="InterPro" id="IPR002078">
    <property type="entry name" value="Sigma_54_int"/>
</dbReference>
<dbReference type="GO" id="GO:0043565">
    <property type="term" value="F:sequence-specific DNA binding"/>
    <property type="evidence" value="ECO:0007669"/>
    <property type="project" value="InterPro"/>
</dbReference>